<dbReference type="InterPro" id="IPR001753">
    <property type="entry name" value="Enoyl-CoA_hydra/iso"/>
</dbReference>
<evidence type="ECO:0000313" key="2">
    <source>
        <dbReference type="Proteomes" id="UP001300745"/>
    </source>
</evidence>
<dbReference type="PANTHER" id="PTHR43459">
    <property type="entry name" value="ENOYL-COA HYDRATASE"/>
    <property type="match status" value="1"/>
</dbReference>
<reference evidence="1 2" key="1">
    <citation type="submission" date="2022-11" db="EMBL/GenBank/DDBJ databases">
        <title>Mycobacterium sp. nov.</title>
        <authorList>
            <person name="Papic B."/>
            <person name="Spicic S."/>
            <person name="Duvnjak S."/>
        </authorList>
    </citation>
    <scope>NUCLEOTIDE SEQUENCE [LARGE SCALE GENOMIC DNA]</scope>
    <source>
        <strain evidence="1 2">CVI_P4</strain>
    </source>
</reference>
<dbReference type="EMBL" id="JAPJDO010000012">
    <property type="protein sequence ID" value="MCX2938120.1"/>
    <property type="molecule type" value="Genomic_DNA"/>
</dbReference>
<evidence type="ECO:0000313" key="1">
    <source>
        <dbReference type="EMBL" id="MCX2938120.1"/>
    </source>
</evidence>
<dbReference type="Gene3D" id="3.90.226.10">
    <property type="entry name" value="2-enoyl-CoA Hydratase, Chain A, domain 1"/>
    <property type="match status" value="1"/>
</dbReference>
<dbReference type="InterPro" id="IPR029045">
    <property type="entry name" value="ClpP/crotonase-like_dom_sf"/>
</dbReference>
<sequence length="292" mass="29847">MNIDTGHDVVTAELTDAGILVATLNRPSSRNSLILESWLALDAALDYVTAAGDVRCVVLTSVGAYFSSGGDLKTAPRVGNGAMAAIGRLEVAHGVITRLRSLPVPVFCAVEGGAVGLGWSLALACDLVVAARGARFSCPFVRRGVVPDGGASWFLSQRVGRIRAAALVLLGTELTAVEAHECGLISHLADDGASLAVAMELAGKLAESPSRAVELTKRLLHSAEDSDFVHFLALELATGVITQGRPEAAAARAAFAARSTATASGPTASPPGAMAGLDTAAVATEFQFGDSK</sequence>
<dbReference type="PANTHER" id="PTHR43459:SF1">
    <property type="entry name" value="EG:BACN32G11.4 PROTEIN"/>
    <property type="match status" value="1"/>
</dbReference>
<name>A0ABT3SF50_9MYCO</name>
<proteinExistence type="predicted"/>
<protein>
    <submittedName>
        <fullName evidence="1">Enoyl-CoA hydratase/isomerase family protein</fullName>
    </submittedName>
</protein>
<dbReference type="Proteomes" id="UP001300745">
    <property type="component" value="Unassembled WGS sequence"/>
</dbReference>
<comment type="caution">
    <text evidence="1">The sequence shown here is derived from an EMBL/GenBank/DDBJ whole genome shotgun (WGS) entry which is preliminary data.</text>
</comment>
<dbReference type="RefSeq" id="WP_265997954.1">
    <property type="nucleotide sequence ID" value="NZ_JAPJDN010000012.1"/>
</dbReference>
<keyword evidence="2" id="KW-1185">Reference proteome</keyword>
<organism evidence="1 2">
    <name type="scientific">Mycobacterium pinniadriaticum</name>
    <dbReference type="NCBI Taxonomy" id="2994102"/>
    <lineage>
        <taxon>Bacteria</taxon>
        <taxon>Bacillati</taxon>
        <taxon>Actinomycetota</taxon>
        <taxon>Actinomycetes</taxon>
        <taxon>Mycobacteriales</taxon>
        <taxon>Mycobacteriaceae</taxon>
        <taxon>Mycobacterium</taxon>
    </lineage>
</organism>
<dbReference type="CDD" id="cd06558">
    <property type="entry name" value="crotonase-like"/>
    <property type="match status" value="1"/>
</dbReference>
<gene>
    <name evidence="1" type="ORF">ORI27_15540</name>
</gene>
<accession>A0ABT3SF50</accession>
<dbReference type="Pfam" id="PF00378">
    <property type="entry name" value="ECH_1"/>
    <property type="match status" value="1"/>
</dbReference>
<dbReference type="SUPFAM" id="SSF52096">
    <property type="entry name" value="ClpP/crotonase"/>
    <property type="match status" value="1"/>
</dbReference>